<evidence type="ECO:0000256" key="1">
    <source>
        <dbReference type="SAM" id="MobiDB-lite"/>
    </source>
</evidence>
<dbReference type="Proteomes" id="UP001443914">
    <property type="component" value="Unassembled WGS sequence"/>
</dbReference>
<proteinExistence type="predicted"/>
<reference evidence="2" key="1">
    <citation type="submission" date="2024-03" db="EMBL/GenBank/DDBJ databases">
        <title>WGS assembly of Saponaria officinalis var. Norfolk2.</title>
        <authorList>
            <person name="Jenkins J."/>
            <person name="Shu S."/>
            <person name="Grimwood J."/>
            <person name="Barry K."/>
            <person name="Goodstein D."/>
            <person name="Schmutz J."/>
            <person name="Leebens-Mack J."/>
            <person name="Osbourn A."/>
        </authorList>
    </citation>
    <scope>NUCLEOTIDE SEQUENCE [LARGE SCALE GENOMIC DNA]</scope>
    <source>
        <strain evidence="2">JIC</strain>
    </source>
</reference>
<evidence type="ECO:0000313" key="2">
    <source>
        <dbReference type="EMBL" id="KAK9740224.1"/>
    </source>
</evidence>
<sequence length="101" mass="11211">MGKNPSNPCLTQPFVVLSLRFTPSSSFALLLRFSPPQCSSHKPSSLPSLSLSYQLSTLISKQPSTIHLPKSLKSTLVSKSHSTNRLTIKEESKKEMVRKKK</sequence>
<evidence type="ECO:0000313" key="3">
    <source>
        <dbReference type="Proteomes" id="UP001443914"/>
    </source>
</evidence>
<dbReference type="AlphaFoldDB" id="A0AAW1M2Z3"/>
<comment type="caution">
    <text evidence="2">The sequence shown here is derived from an EMBL/GenBank/DDBJ whole genome shotgun (WGS) entry which is preliminary data.</text>
</comment>
<dbReference type="EMBL" id="JBDFQZ010000003">
    <property type="protein sequence ID" value="KAK9740224.1"/>
    <property type="molecule type" value="Genomic_DNA"/>
</dbReference>
<protein>
    <submittedName>
        <fullName evidence="2">Uncharacterized protein</fullName>
    </submittedName>
</protein>
<feature type="region of interest" description="Disordered" evidence="1">
    <location>
        <begin position="79"/>
        <end position="101"/>
    </location>
</feature>
<gene>
    <name evidence="2" type="ORF">RND81_03G020500</name>
</gene>
<keyword evidence="3" id="KW-1185">Reference proteome</keyword>
<organism evidence="2 3">
    <name type="scientific">Saponaria officinalis</name>
    <name type="common">Common soapwort</name>
    <name type="synonym">Lychnis saponaria</name>
    <dbReference type="NCBI Taxonomy" id="3572"/>
    <lineage>
        <taxon>Eukaryota</taxon>
        <taxon>Viridiplantae</taxon>
        <taxon>Streptophyta</taxon>
        <taxon>Embryophyta</taxon>
        <taxon>Tracheophyta</taxon>
        <taxon>Spermatophyta</taxon>
        <taxon>Magnoliopsida</taxon>
        <taxon>eudicotyledons</taxon>
        <taxon>Gunneridae</taxon>
        <taxon>Pentapetalae</taxon>
        <taxon>Caryophyllales</taxon>
        <taxon>Caryophyllaceae</taxon>
        <taxon>Caryophylleae</taxon>
        <taxon>Saponaria</taxon>
    </lineage>
</organism>
<name>A0AAW1M2Z3_SAPOF</name>
<accession>A0AAW1M2Z3</accession>